<dbReference type="AlphaFoldDB" id="A0A0L1JRV8"/>
<dbReference type="OrthoDB" id="9806785at2"/>
<feature type="transmembrane region" description="Helical" evidence="5">
    <location>
        <begin position="98"/>
        <end position="121"/>
    </location>
</feature>
<comment type="caution">
    <text evidence="6">The sequence shown here is derived from an EMBL/GenBank/DDBJ whole genome shotgun (WGS) entry which is preliminary data.</text>
</comment>
<evidence type="ECO:0000256" key="1">
    <source>
        <dbReference type="ARBA" id="ARBA00004141"/>
    </source>
</evidence>
<evidence type="ECO:0000256" key="3">
    <source>
        <dbReference type="ARBA" id="ARBA00022989"/>
    </source>
</evidence>
<reference evidence="6 7" key="1">
    <citation type="journal article" date="2015" name="Int. J. Syst. Evol. Microbiol.">
        <title>Aestuariivita atlantica sp. nov., isolated from deep sea sediment of the Atlantic Ocean.</title>
        <authorList>
            <person name="Li G."/>
            <person name="Lai Q."/>
            <person name="Du Y."/>
            <person name="Liu X."/>
            <person name="Sun F."/>
            <person name="Shao Z."/>
        </authorList>
    </citation>
    <scope>NUCLEOTIDE SEQUENCE [LARGE SCALE GENOMIC DNA]</scope>
    <source>
        <strain evidence="6 7">22II-S11-z3</strain>
    </source>
</reference>
<organism evidence="6 7">
    <name type="scientific">Pseudaestuariivita atlantica</name>
    <dbReference type="NCBI Taxonomy" id="1317121"/>
    <lineage>
        <taxon>Bacteria</taxon>
        <taxon>Pseudomonadati</taxon>
        <taxon>Pseudomonadota</taxon>
        <taxon>Alphaproteobacteria</taxon>
        <taxon>Rhodobacterales</taxon>
        <taxon>Paracoccaceae</taxon>
        <taxon>Pseudaestuariivita</taxon>
    </lineage>
</organism>
<proteinExistence type="predicted"/>
<dbReference type="PANTHER" id="PTHR10361">
    <property type="entry name" value="SODIUM-BILE ACID COTRANSPORTER"/>
    <property type="match status" value="1"/>
</dbReference>
<dbReference type="Pfam" id="PF01758">
    <property type="entry name" value="SBF"/>
    <property type="match status" value="1"/>
</dbReference>
<dbReference type="PANTHER" id="PTHR10361:SF24">
    <property type="entry name" value="P3 PROTEIN"/>
    <property type="match status" value="1"/>
</dbReference>
<evidence type="ECO:0000313" key="6">
    <source>
        <dbReference type="EMBL" id="KNG94529.1"/>
    </source>
</evidence>
<dbReference type="GO" id="GO:0016020">
    <property type="term" value="C:membrane"/>
    <property type="evidence" value="ECO:0007669"/>
    <property type="project" value="UniProtKB-SubCell"/>
</dbReference>
<sequence length="284" mass="28767">MDLLLSVGLPLAIAFIMFALGTGLTGADFVRVAQAPRAFAVGLLAQVVVLPLVAFALLTIFPTDPALAVGVMILAACPGGTTSNILTRLAGGTVALSVSLTAIVSLLSVITVPLIVVWALGYFEGSALTEVTVLGLGLQMFAITTVPVLLGMALRLFAPGAAGRAEPWLVRAATVLFALIVIAALAANWSVFIGSMPDLGAVLIGLLIVMLPLGFLLARAAGLTGGEAKAISIECGIQNGTLGIAVGALVSGAVIGPYSLPSGVYGVLMYLVTVPVILLIARRL</sequence>
<feature type="transmembrane region" description="Helical" evidence="5">
    <location>
        <begin position="264"/>
        <end position="281"/>
    </location>
</feature>
<name>A0A0L1JRV8_9RHOB</name>
<evidence type="ECO:0000256" key="4">
    <source>
        <dbReference type="ARBA" id="ARBA00023136"/>
    </source>
</evidence>
<evidence type="ECO:0000256" key="2">
    <source>
        <dbReference type="ARBA" id="ARBA00022692"/>
    </source>
</evidence>
<dbReference type="RefSeq" id="WP_050529496.1">
    <property type="nucleotide sequence ID" value="NZ_AQQZ01000002.1"/>
</dbReference>
<accession>A0A0L1JRV8</accession>
<keyword evidence="7" id="KW-1185">Reference proteome</keyword>
<feature type="transmembrane region" description="Helical" evidence="5">
    <location>
        <begin position="169"/>
        <end position="193"/>
    </location>
</feature>
<comment type="subcellular location">
    <subcellularLocation>
        <location evidence="1">Membrane</location>
        <topology evidence="1">Multi-pass membrane protein</topology>
    </subcellularLocation>
</comment>
<feature type="transmembrane region" description="Helical" evidence="5">
    <location>
        <begin position="39"/>
        <end position="61"/>
    </location>
</feature>
<gene>
    <name evidence="6" type="ORF">ATO11_03670</name>
</gene>
<evidence type="ECO:0000313" key="7">
    <source>
        <dbReference type="Proteomes" id="UP000036938"/>
    </source>
</evidence>
<feature type="transmembrane region" description="Helical" evidence="5">
    <location>
        <begin position="67"/>
        <end position="86"/>
    </location>
</feature>
<dbReference type="STRING" id="1317121.ATO11_03670"/>
<keyword evidence="4 5" id="KW-0472">Membrane</keyword>
<feature type="transmembrane region" description="Helical" evidence="5">
    <location>
        <begin position="6"/>
        <end position="27"/>
    </location>
</feature>
<dbReference type="EMBL" id="AQQZ01000002">
    <property type="protein sequence ID" value="KNG94529.1"/>
    <property type="molecule type" value="Genomic_DNA"/>
</dbReference>
<dbReference type="Gene3D" id="1.20.1530.20">
    <property type="match status" value="1"/>
</dbReference>
<keyword evidence="2 5" id="KW-0812">Transmembrane</keyword>
<feature type="transmembrane region" description="Helical" evidence="5">
    <location>
        <begin position="239"/>
        <end position="258"/>
    </location>
</feature>
<feature type="transmembrane region" description="Helical" evidence="5">
    <location>
        <begin position="199"/>
        <end position="218"/>
    </location>
</feature>
<dbReference type="Proteomes" id="UP000036938">
    <property type="component" value="Unassembled WGS sequence"/>
</dbReference>
<evidence type="ECO:0008006" key="8">
    <source>
        <dbReference type="Google" id="ProtNLM"/>
    </source>
</evidence>
<dbReference type="InterPro" id="IPR002657">
    <property type="entry name" value="BilAc:Na_symport/Acr3"/>
</dbReference>
<feature type="transmembrane region" description="Helical" evidence="5">
    <location>
        <begin position="133"/>
        <end position="157"/>
    </location>
</feature>
<keyword evidence="3 5" id="KW-1133">Transmembrane helix</keyword>
<dbReference type="InterPro" id="IPR038770">
    <property type="entry name" value="Na+/solute_symporter_sf"/>
</dbReference>
<dbReference type="InterPro" id="IPR004710">
    <property type="entry name" value="Bilac:Na_transpt"/>
</dbReference>
<evidence type="ECO:0000256" key="5">
    <source>
        <dbReference type="SAM" id="Phobius"/>
    </source>
</evidence>
<protein>
    <recommendedName>
        <fullName evidence="8">Bile acid:sodium symporter</fullName>
    </recommendedName>
</protein>